<comment type="caution">
    <text evidence="2">The sequence shown here is derived from an EMBL/GenBank/DDBJ whole genome shotgun (WGS) entry which is preliminary data.</text>
</comment>
<dbReference type="NCBIfam" id="TIGR01439">
    <property type="entry name" value="lp_hng_hel_AbrB"/>
    <property type="match status" value="1"/>
</dbReference>
<dbReference type="PANTHER" id="PTHR34860">
    <property type="entry name" value="REPRESSOR-LIKE PROTEIN SSO7C3"/>
    <property type="match status" value="1"/>
</dbReference>
<gene>
    <name evidence="2" type="ORF">SDC9_169016</name>
</gene>
<dbReference type="SMART" id="SM00966">
    <property type="entry name" value="SpoVT_AbrB"/>
    <property type="match status" value="1"/>
</dbReference>
<dbReference type="Gene3D" id="2.10.260.10">
    <property type="match status" value="1"/>
</dbReference>
<organism evidence="2">
    <name type="scientific">bioreactor metagenome</name>
    <dbReference type="NCBI Taxonomy" id="1076179"/>
    <lineage>
        <taxon>unclassified sequences</taxon>
        <taxon>metagenomes</taxon>
        <taxon>ecological metagenomes</taxon>
    </lineage>
</organism>
<protein>
    <recommendedName>
        <fullName evidence="1">SpoVT-AbrB domain-containing protein</fullName>
    </recommendedName>
</protein>
<dbReference type="EMBL" id="VSSQ01069650">
    <property type="protein sequence ID" value="MPN21636.1"/>
    <property type="molecule type" value="Genomic_DNA"/>
</dbReference>
<dbReference type="InterPro" id="IPR052975">
    <property type="entry name" value="Repressor-like_regulatory"/>
</dbReference>
<dbReference type="InterPro" id="IPR037914">
    <property type="entry name" value="SpoVT-AbrB_sf"/>
</dbReference>
<evidence type="ECO:0000313" key="2">
    <source>
        <dbReference type="EMBL" id="MPN21636.1"/>
    </source>
</evidence>
<dbReference type="InterPro" id="IPR007159">
    <property type="entry name" value="SpoVT-AbrB_dom"/>
</dbReference>
<feature type="domain" description="SpoVT-AbrB" evidence="1">
    <location>
        <begin position="13"/>
        <end position="59"/>
    </location>
</feature>
<reference evidence="2" key="1">
    <citation type="submission" date="2019-08" db="EMBL/GenBank/DDBJ databases">
        <authorList>
            <person name="Kucharzyk K."/>
            <person name="Murdoch R.W."/>
            <person name="Higgins S."/>
            <person name="Loffler F."/>
        </authorList>
    </citation>
    <scope>NUCLEOTIDE SEQUENCE</scope>
</reference>
<dbReference type="PANTHER" id="PTHR34860:SF6">
    <property type="entry name" value="REPRESSOR-LIKE PROTEIN SSO7C3"/>
    <property type="match status" value="1"/>
</dbReference>
<proteinExistence type="predicted"/>
<dbReference type="SUPFAM" id="SSF89447">
    <property type="entry name" value="AbrB/MazE/MraZ-like"/>
    <property type="match status" value="1"/>
</dbReference>
<dbReference type="AlphaFoldDB" id="A0A645G680"/>
<evidence type="ECO:0000259" key="1">
    <source>
        <dbReference type="SMART" id="SM00966"/>
    </source>
</evidence>
<dbReference type="GO" id="GO:0003677">
    <property type="term" value="F:DNA binding"/>
    <property type="evidence" value="ECO:0007669"/>
    <property type="project" value="InterPro"/>
</dbReference>
<accession>A0A645G680</accession>
<sequence>MKKQPKGKHSWTAKVGEKGQIVIPKEARDIFGIEPGDTVLLLGDEKRGLAIVKGDKFAELFSLALGLQEAEEDADADHDGNTDL</sequence>
<name>A0A645G680_9ZZZZ</name>
<dbReference type="Pfam" id="PF04014">
    <property type="entry name" value="MazE_antitoxin"/>
    <property type="match status" value="1"/>
</dbReference>